<dbReference type="RefSeq" id="WP_120669041.1">
    <property type="nucleotide sequence ID" value="NZ_AZRV01000035.1"/>
</dbReference>
<name>A0A420VEC0_9BACI</name>
<dbReference type="AlphaFoldDB" id="A0A420VEC0"/>
<dbReference type="InterPro" id="IPR046938">
    <property type="entry name" value="DNA_clamp_sf"/>
</dbReference>
<dbReference type="SUPFAM" id="SSF55979">
    <property type="entry name" value="DNA clamp"/>
    <property type="match status" value="1"/>
</dbReference>
<comment type="caution">
    <text evidence="1">The sequence shown here is derived from an EMBL/GenBank/DDBJ whole genome shotgun (WGS) entry which is preliminary data.</text>
</comment>
<accession>A0A420VEC0</accession>
<keyword evidence="2" id="KW-1185">Reference proteome</keyword>
<proteinExistence type="predicted"/>
<evidence type="ECO:0000313" key="2">
    <source>
        <dbReference type="Proteomes" id="UP000286235"/>
    </source>
</evidence>
<sequence length="172" mass="19413">MIFEVEARKIKQTISFLQSLYTTSEWNKKTSWIELKVKQGRVTITSNGLEPFSFQVTLEGAEPILEGMVRINIRDFQNVLKTFGKDSGTLLFERDAGELRIDDGVYPAEIILLNEENELKDGFSLSNLEPGEGLDVPAGPFGEALKLACQLIRSTFFSQPVWWGWSKSESAF</sequence>
<dbReference type="EMBL" id="AZRV01000035">
    <property type="protein sequence ID" value="RKO61703.1"/>
    <property type="molecule type" value="Genomic_DNA"/>
</dbReference>
<evidence type="ECO:0000313" key="1">
    <source>
        <dbReference type="EMBL" id="RKO61703.1"/>
    </source>
</evidence>
<gene>
    <name evidence="1" type="ORF">Cdeb_01174</name>
</gene>
<reference evidence="1 2" key="1">
    <citation type="submission" date="2013-12" db="EMBL/GenBank/DDBJ databases">
        <title>Genome and proteome characterization of Caldibacillus debilis GB1 derived from a cellulolytic aero-tolerant co-culture.</title>
        <authorList>
            <person name="Wushke S.T."/>
            <person name="Zhang X."/>
            <person name="Fristensky B."/>
            <person name="Wilkins J.A."/>
            <person name="Levin D.B."/>
            <person name="Sparling R."/>
        </authorList>
    </citation>
    <scope>NUCLEOTIDE SEQUENCE [LARGE SCALE GENOMIC DNA]</scope>
    <source>
        <strain evidence="1 2">GB1</strain>
    </source>
</reference>
<dbReference type="Proteomes" id="UP000286235">
    <property type="component" value="Unassembled WGS sequence"/>
</dbReference>
<organism evidence="1 2">
    <name type="scientific">Caldibacillus debilis GB1</name>
    <dbReference type="NCBI Taxonomy" id="1339248"/>
    <lineage>
        <taxon>Bacteria</taxon>
        <taxon>Bacillati</taxon>
        <taxon>Bacillota</taxon>
        <taxon>Bacilli</taxon>
        <taxon>Bacillales</taxon>
        <taxon>Bacillaceae</taxon>
        <taxon>Caldibacillus</taxon>
    </lineage>
</organism>
<protein>
    <submittedName>
        <fullName evidence="1">Uncharacterized protein</fullName>
    </submittedName>
</protein>